<protein>
    <submittedName>
        <fullName evidence="1">Uncharacterized protein</fullName>
    </submittedName>
</protein>
<comment type="caution">
    <text evidence="1">The sequence shown here is derived from an EMBL/GenBank/DDBJ whole genome shotgun (WGS) entry which is preliminary data.</text>
</comment>
<dbReference type="RefSeq" id="WP_250927307.1">
    <property type="nucleotide sequence ID" value="NZ_JAMQBK010000012.1"/>
</dbReference>
<dbReference type="EMBL" id="JAMQBK010000012">
    <property type="protein sequence ID" value="MCM2369636.1"/>
    <property type="molecule type" value="Genomic_DNA"/>
</dbReference>
<gene>
    <name evidence="1" type="ORF">NB063_03260</name>
</gene>
<name>A0ABT0TYH9_9BACT</name>
<reference evidence="1 2" key="1">
    <citation type="journal article" date="2022" name="Syst. Appl. Microbiol.">
        <title>Rhodopirellula aestuarii sp. nov., a novel member of the genus Rhodopirellula isolated from brackish sediments collected in the Tagus River estuary, Portugal.</title>
        <authorList>
            <person name="Vitorino I.R."/>
            <person name="Klimek D."/>
            <person name="Calusinska M."/>
            <person name="Lobo-da-Cunha A."/>
            <person name="Vasconcelos V."/>
            <person name="Lage O.M."/>
        </authorList>
    </citation>
    <scope>NUCLEOTIDE SEQUENCE [LARGE SCALE GENOMIC DNA]</scope>
    <source>
        <strain evidence="1 2">ICT_H3.1</strain>
    </source>
</reference>
<proteinExistence type="predicted"/>
<keyword evidence="2" id="KW-1185">Reference proteome</keyword>
<evidence type="ECO:0000313" key="2">
    <source>
        <dbReference type="Proteomes" id="UP001202961"/>
    </source>
</evidence>
<organism evidence="1 2">
    <name type="scientific">Aporhodopirellula aestuarii</name>
    <dbReference type="NCBI Taxonomy" id="2950107"/>
    <lineage>
        <taxon>Bacteria</taxon>
        <taxon>Pseudomonadati</taxon>
        <taxon>Planctomycetota</taxon>
        <taxon>Planctomycetia</taxon>
        <taxon>Pirellulales</taxon>
        <taxon>Pirellulaceae</taxon>
        <taxon>Aporhodopirellula</taxon>
    </lineage>
</organism>
<accession>A0ABT0TYH9</accession>
<sequence length="147" mass="15460">MAVGTPKAYEKGMLAITTGDVDFVSDTIKAALLDTAHAVDLVNDEFFDDVSGDECGDGDYSQVTLASKTQTIASGKIRFDFDDLDFGNSVSIAARYLVIYKDTGTPGTSNLLFITDLNTGGGNVSSTSSDFDISLSASGLYEITINA</sequence>
<dbReference type="Proteomes" id="UP001202961">
    <property type="component" value="Unassembled WGS sequence"/>
</dbReference>
<evidence type="ECO:0000313" key="1">
    <source>
        <dbReference type="EMBL" id="MCM2369636.1"/>
    </source>
</evidence>